<comment type="similarity">
    <text evidence="1">Belongs to the aldo/keto reductase family.</text>
</comment>
<dbReference type="STRING" id="535722.E4V0F9"/>
<dbReference type="eggNOG" id="KOG1577">
    <property type="taxonomic scope" value="Eukaryota"/>
</dbReference>
<evidence type="ECO:0000256" key="7">
    <source>
        <dbReference type="PIRSR" id="PIRSR000097-1"/>
    </source>
</evidence>
<feature type="active site" description="Proton donor" evidence="7">
    <location>
        <position position="92"/>
    </location>
</feature>
<dbReference type="PANTHER" id="PTHR43827:SF13">
    <property type="entry name" value="ALDO_KETO REDUCTASE FAMILY PROTEIN"/>
    <property type="match status" value="1"/>
</dbReference>
<dbReference type="Gene3D" id="3.20.20.100">
    <property type="entry name" value="NADP-dependent oxidoreductase domain"/>
    <property type="match status" value="1"/>
</dbReference>
<dbReference type="InParanoid" id="E4V0F9"/>
<dbReference type="HOGENOM" id="CLU_023205_0_1_1"/>
<dbReference type="FunCoup" id="E4V0F9">
    <property type="interactions" value="105"/>
</dbReference>
<gene>
    <name evidence="11" type="ORF">MGYG_06091</name>
</gene>
<comment type="function">
    <text evidence="4">Catalyzes the initial reaction in the xylose utilization pathway by reducing D-xylose into xylitol. Xylose is a major component of hemicelluloses such as xylan. Most fungi utilize D-xylose via three enzymatic reactions, xylose reductase (XR), xylitol dehydrogenase (XDH), and xylulokinase, to form xylulose 5-phosphate, which enters pentose phosphate pathway.</text>
</comment>
<evidence type="ECO:0000256" key="4">
    <source>
        <dbReference type="ARBA" id="ARBA00025065"/>
    </source>
</evidence>
<evidence type="ECO:0000259" key="10">
    <source>
        <dbReference type="Pfam" id="PF00248"/>
    </source>
</evidence>
<dbReference type="PROSITE" id="PS00063">
    <property type="entry name" value="ALDOKETO_REDUCTASE_3"/>
    <property type="match status" value="1"/>
</dbReference>
<dbReference type="SUPFAM" id="SSF51430">
    <property type="entry name" value="NAD(P)-linked oxidoreductase"/>
    <property type="match status" value="1"/>
</dbReference>
<dbReference type="InterPro" id="IPR036812">
    <property type="entry name" value="NAD(P)_OxRdtase_dom_sf"/>
</dbReference>
<evidence type="ECO:0000256" key="9">
    <source>
        <dbReference type="PIRSR" id="PIRSR000097-3"/>
    </source>
</evidence>
<proteinExistence type="inferred from homology"/>
<evidence type="ECO:0000313" key="12">
    <source>
        <dbReference type="Proteomes" id="UP000002669"/>
    </source>
</evidence>
<dbReference type="OMA" id="MYRNEKP"/>
<dbReference type="AlphaFoldDB" id="E4V0F9"/>
<keyword evidence="12" id="KW-1185">Reference proteome</keyword>
<feature type="site" description="Lowers pKa of active site Tyr" evidence="9">
    <location>
        <position position="117"/>
    </location>
</feature>
<accession>E4V0F9</accession>
<evidence type="ECO:0000256" key="1">
    <source>
        <dbReference type="ARBA" id="ARBA00007905"/>
    </source>
</evidence>
<evidence type="ECO:0000256" key="2">
    <source>
        <dbReference type="ARBA" id="ARBA00012845"/>
    </source>
</evidence>
<name>E4V0F9_ARTGP</name>
<dbReference type="VEuPathDB" id="FungiDB:MGYG_06091"/>
<dbReference type="PRINTS" id="PR00069">
    <property type="entry name" value="ALDKETRDTASE"/>
</dbReference>
<evidence type="ECO:0000256" key="3">
    <source>
        <dbReference type="ARBA" id="ARBA00023002"/>
    </source>
</evidence>
<dbReference type="EMBL" id="DS989826">
    <property type="protein sequence ID" value="EFR03096.1"/>
    <property type="molecule type" value="Genomic_DNA"/>
</dbReference>
<dbReference type="PANTHER" id="PTHR43827">
    <property type="entry name" value="2,5-DIKETO-D-GLUCONIC ACID REDUCTASE"/>
    <property type="match status" value="1"/>
</dbReference>
<dbReference type="EC" id="1.1.1.307" evidence="2"/>
<dbReference type="PROSITE" id="PS00798">
    <property type="entry name" value="ALDOKETO_REDUCTASE_1"/>
    <property type="match status" value="1"/>
</dbReference>
<dbReference type="RefSeq" id="XP_003171550.1">
    <property type="nucleotide sequence ID" value="XM_003171502.1"/>
</dbReference>
<dbReference type="PROSITE" id="PS00062">
    <property type="entry name" value="ALDOKETO_REDUCTASE_2"/>
    <property type="match status" value="1"/>
</dbReference>
<dbReference type="GO" id="GO:0016491">
    <property type="term" value="F:oxidoreductase activity"/>
    <property type="evidence" value="ECO:0007669"/>
    <property type="project" value="UniProtKB-KW"/>
</dbReference>
<dbReference type="InterPro" id="IPR020471">
    <property type="entry name" value="AKR"/>
</dbReference>
<dbReference type="Proteomes" id="UP000002669">
    <property type="component" value="Unassembled WGS sequence"/>
</dbReference>
<dbReference type="InterPro" id="IPR023210">
    <property type="entry name" value="NADP_OxRdtase_dom"/>
</dbReference>
<dbReference type="InterPro" id="IPR018170">
    <property type="entry name" value="Aldo/ket_reductase_CS"/>
</dbReference>
<keyword evidence="3" id="KW-0560">Oxidoreductase</keyword>
<sequence>MAARSNLQSTKKMNSGHEIPVVGFGVRGVRSFPLLAVSLLKTSNRSIKRNDDIQFNSHYEANKINSPPDITEKCVLKALETGYRHIDSARSYRNEAECGEAIRKSGLKRSDVFFTTKVPWRALGYETTKEAIESSLKDAKVDYFDLILLHAPYGGKEKREGSWKALVEAQKEGKVRSIGVSNYGIHHLDELEEYNKSIGGKIDVGQYELHPWLARSDIVEWLQKRNIVIEAYSPLVQAKKMDDPKLQEIAKKHNKSPAQILVRWSLQKGFVPLPKSATEKRILENADIFDFELSQDDMKSLHTNEYHHVCWDPTTHKDGDNMP</sequence>
<feature type="domain" description="NADP-dependent oxidoreductase" evidence="10">
    <location>
        <begin position="68"/>
        <end position="301"/>
    </location>
</feature>
<comment type="catalytic activity">
    <reaction evidence="5">
        <text>xylitol + NADP(+) = D-xylose + NADPH + H(+)</text>
        <dbReference type="Rhea" id="RHEA:27445"/>
        <dbReference type="ChEBI" id="CHEBI:15378"/>
        <dbReference type="ChEBI" id="CHEBI:17151"/>
        <dbReference type="ChEBI" id="CHEBI:53455"/>
        <dbReference type="ChEBI" id="CHEBI:57783"/>
        <dbReference type="ChEBI" id="CHEBI:58349"/>
        <dbReference type="EC" id="1.1.1.307"/>
    </reaction>
</comment>
<evidence type="ECO:0000256" key="6">
    <source>
        <dbReference type="ARBA" id="ARBA00049485"/>
    </source>
</evidence>
<protein>
    <recommendedName>
        <fullName evidence="2">D-xylose reductase [NAD(P)H]</fullName>
        <ecNumber evidence="2">1.1.1.307</ecNumber>
    </recommendedName>
</protein>
<dbReference type="Pfam" id="PF00248">
    <property type="entry name" value="Aldo_ket_red"/>
    <property type="match status" value="1"/>
</dbReference>
<feature type="binding site" evidence="8">
    <location>
        <position position="150"/>
    </location>
    <ligand>
        <name>substrate</name>
    </ligand>
</feature>
<dbReference type="GeneID" id="10026802"/>
<evidence type="ECO:0000313" key="11">
    <source>
        <dbReference type="EMBL" id="EFR03096.1"/>
    </source>
</evidence>
<dbReference type="OrthoDB" id="416253at2759"/>
<organism evidence="12">
    <name type="scientific">Arthroderma gypseum (strain ATCC MYA-4604 / CBS 118893)</name>
    <name type="common">Microsporum gypseum</name>
    <dbReference type="NCBI Taxonomy" id="535722"/>
    <lineage>
        <taxon>Eukaryota</taxon>
        <taxon>Fungi</taxon>
        <taxon>Dikarya</taxon>
        <taxon>Ascomycota</taxon>
        <taxon>Pezizomycotina</taxon>
        <taxon>Eurotiomycetes</taxon>
        <taxon>Eurotiomycetidae</taxon>
        <taxon>Onygenales</taxon>
        <taxon>Arthrodermataceae</taxon>
        <taxon>Nannizzia</taxon>
    </lineage>
</organism>
<evidence type="ECO:0000256" key="5">
    <source>
        <dbReference type="ARBA" id="ARBA00047534"/>
    </source>
</evidence>
<dbReference type="FunFam" id="3.20.20.100:FF:000015">
    <property type="entry name" value="Oxidoreductase, aldo/keto reductase family"/>
    <property type="match status" value="1"/>
</dbReference>
<dbReference type="CDD" id="cd19071">
    <property type="entry name" value="AKR_AKR1-5-like"/>
    <property type="match status" value="1"/>
</dbReference>
<comment type="catalytic activity">
    <reaction evidence="6">
        <text>xylitol + NAD(+) = D-xylose + NADH + H(+)</text>
        <dbReference type="Rhea" id="RHEA:27441"/>
        <dbReference type="ChEBI" id="CHEBI:15378"/>
        <dbReference type="ChEBI" id="CHEBI:17151"/>
        <dbReference type="ChEBI" id="CHEBI:53455"/>
        <dbReference type="ChEBI" id="CHEBI:57540"/>
        <dbReference type="ChEBI" id="CHEBI:57945"/>
        <dbReference type="EC" id="1.1.1.307"/>
    </reaction>
</comment>
<reference evidence="12" key="1">
    <citation type="journal article" date="2012" name="MBio">
        <title>Comparative genome analysis of Trichophyton rubrum and related dermatophytes reveals candidate genes involved in infection.</title>
        <authorList>
            <person name="Martinez D.A."/>
            <person name="Oliver B.G."/>
            <person name="Graeser Y."/>
            <person name="Goldberg J.M."/>
            <person name="Li W."/>
            <person name="Martinez-Rossi N.M."/>
            <person name="Monod M."/>
            <person name="Shelest E."/>
            <person name="Barton R.C."/>
            <person name="Birch E."/>
            <person name="Brakhage A.A."/>
            <person name="Chen Z."/>
            <person name="Gurr S.J."/>
            <person name="Heiman D."/>
            <person name="Heitman J."/>
            <person name="Kosti I."/>
            <person name="Rossi A."/>
            <person name="Saif S."/>
            <person name="Samalova M."/>
            <person name="Saunders C.W."/>
            <person name="Shea T."/>
            <person name="Summerbell R.C."/>
            <person name="Xu J."/>
            <person name="Young S."/>
            <person name="Zeng Q."/>
            <person name="Birren B.W."/>
            <person name="Cuomo C.A."/>
            <person name="White T.C."/>
        </authorList>
    </citation>
    <scope>NUCLEOTIDE SEQUENCE [LARGE SCALE GENOMIC DNA]</scope>
    <source>
        <strain evidence="12">ATCC MYA-4604 / CBS 118893</strain>
    </source>
</reference>
<evidence type="ECO:0000256" key="8">
    <source>
        <dbReference type="PIRSR" id="PIRSR000097-2"/>
    </source>
</evidence>